<dbReference type="GO" id="GO:0004190">
    <property type="term" value="F:aspartic-type endopeptidase activity"/>
    <property type="evidence" value="ECO:0007669"/>
    <property type="project" value="InterPro"/>
</dbReference>
<dbReference type="PROSITE" id="PS51767">
    <property type="entry name" value="PEPTIDASE_A1"/>
    <property type="match status" value="1"/>
</dbReference>
<dbReference type="Proteomes" id="UP001331761">
    <property type="component" value="Unassembled WGS sequence"/>
</dbReference>
<reference evidence="3 4" key="1">
    <citation type="submission" date="2019-10" db="EMBL/GenBank/DDBJ databases">
        <title>Assembly and Annotation for the nematode Trichostrongylus colubriformis.</title>
        <authorList>
            <person name="Martin J."/>
        </authorList>
    </citation>
    <scope>NUCLEOTIDE SEQUENCE [LARGE SCALE GENOMIC DNA]</scope>
    <source>
        <strain evidence="3">G859</strain>
        <tissue evidence="3">Whole worm</tissue>
    </source>
</reference>
<comment type="similarity">
    <text evidence="1">Belongs to the peptidase A1 family.</text>
</comment>
<dbReference type="EMBL" id="WIXE01013194">
    <property type="protein sequence ID" value="KAK5975302.1"/>
    <property type="molecule type" value="Genomic_DNA"/>
</dbReference>
<evidence type="ECO:0000256" key="1">
    <source>
        <dbReference type="ARBA" id="ARBA00007447"/>
    </source>
</evidence>
<protein>
    <submittedName>
        <fullName evidence="3">Eukaryotic aspartyl protease</fullName>
    </submittedName>
</protein>
<dbReference type="InterPro" id="IPR001461">
    <property type="entry name" value="Aspartic_peptidase_A1"/>
</dbReference>
<dbReference type="Gene3D" id="2.40.70.10">
    <property type="entry name" value="Acid Proteases"/>
    <property type="match status" value="1"/>
</dbReference>
<dbReference type="GO" id="GO:0006508">
    <property type="term" value="P:proteolysis"/>
    <property type="evidence" value="ECO:0007669"/>
    <property type="project" value="UniProtKB-KW"/>
</dbReference>
<dbReference type="GO" id="GO:0005764">
    <property type="term" value="C:lysosome"/>
    <property type="evidence" value="ECO:0007669"/>
    <property type="project" value="TreeGrafter"/>
</dbReference>
<dbReference type="AlphaFoldDB" id="A0AAN8IMZ2"/>
<name>A0AAN8IMZ2_TRICO</name>
<dbReference type="Pfam" id="PF00026">
    <property type="entry name" value="Asp"/>
    <property type="match status" value="1"/>
</dbReference>
<dbReference type="InterPro" id="IPR034164">
    <property type="entry name" value="Pepsin-like_dom"/>
</dbReference>
<dbReference type="InterPro" id="IPR021109">
    <property type="entry name" value="Peptidase_aspartic_dom_sf"/>
</dbReference>
<keyword evidence="3" id="KW-0378">Hydrolase</keyword>
<feature type="non-terminal residue" evidence="3">
    <location>
        <position position="225"/>
    </location>
</feature>
<keyword evidence="4" id="KW-1185">Reference proteome</keyword>
<accession>A0AAN8IMZ2</accession>
<dbReference type="CDD" id="cd05471">
    <property type="entry name" value="pepsin_like"/>
    <property type="match status" value="1"/>
</dbReference>
<dbReference type="PANTHER" id="PTHR47966:SF45">
    <property type="entry name" value="PEPTIDASE A1 DOMAIN-CONTAINING PROTEIN"/>
    <property type="match status" value="1"/>
</dbReference>
<evidence type="ECO:0000313" key="3">
    <source>
        <dbReference type="EMBL" id="KAK5975302.1"/>
    </source>
</evidence>
<comment type="caution">
    <text evidence="3">The sequence shown here is derived from an EMBL/GenBank/DDBJ whole genome shotgun (WGS) entry which is preliminary data.</text>
</comment>
<evidence type="ECO:0000313" key="4">
    <source>
        <dbReference type="Proteomes" id="UP001331761"/>
    </source>
</evidence>
<organism evidence="3 4">
    <name type="scientific">Trichostrongylus colubriformis</name>
    <name type="common">Black scour worm</name>
    <dbReference type="NCBI Taxonomy" id="6319"/>
    <lineage>
        <taxon>Eukaryota</taxon>
        <taxon>Metazoa</taxon>
        <taxon>Ecdysozoa</taxon>
        <taxon>Nematoda</taxon>
        <taxon>Chromadorea</taxon>
        <taxon>Rhabditida</taxon>
        <taxon>Rhabditina</taxon>
        <taxon>Rhabditomorpha</taxon>
        <taxon>Strongyloidea</taxon>
        <taxon>Trichostrongylidae</taxon>
        <taxon>Trichostrongylus</taxon>
    </lineage>
</organism>
<keyword evidence="3" id="KW-0645">Protease</keyword>
<gene>
    <name evidence="3" type="ORF">GCK32_014068</name>
</gene>
<evidence type="ECO:0000259" key="2">
    <source>
        <dbReference type="PROSITE" id="PS51767"/>
    </source>
</evidence>
<sequence length="225" mass="24680">MCPNERCCEGVKTEEMWTENPCKGKNYFDSYKSSTYVELKNKTEFEINYGTGSAKGFFGNDTVRFGAEGENNRLIVPGSMLGQAVQIADCFAEQPTDGILGLAFQSLSVKNVTSPFQRAIDLKLVDPIFTVYMEHLSENATVNYGGVYTYGAIDTENCGSVIAYETLTKATYWQFRMKGFSAGYAVFKLGWEVISDTGTSFMGLPTAIASIVADSLNAEVLPVLL</sequence>
<feature type="domain" description="Peptidase A1" evidence="2">
    <location>
        <begin position="1"/>
        <end position="225"/>
    </location>
</feature>
<dbReference type="SUPFAM" id="SSF50630">
    <property type="entry name" value="Acid proteases"/>
    <property type="match status" value="1"/>
</dbReference>
<proteinExistence type="inferred from homology"/>
<dbReference type="PANTHER" id="PTHR47966">
    <property type="entry name" value="BETA-SITE APP-CLEAVING ENZYME, ISOFORM A-RELATED"/>
    <property type="match status" value="1"/>
</dbReference>
<dbReference type="InterPro" id="IPR033121">
    <property type="entry name" value="PEPTIDASE_A1"/>
</dbReference>